<dbReference type="RefSeq" id="WP_134514020.1">
    <property type="nucleotide sequence ID" value="NZ_SOHJ01000007.1"/>
</dbReference>
<proteinExistence type="predicted"/>
<comment type="caution">
    <text evidence="3">The sequence shown here is derived from an EMBL/GenBank/DDBJ whole genome shotgun (WGS) entry which is preliminary data.</text>
</comment>
<organism evidence="3 4">
    <name type="scientific">Cryobacterium suzukii</name>
    <dbReference type="NCBI Taxonomy" id="1259198"/>
    <lineage>
        <taxon>Bacteria</taxon>
        <taxon>Bacillati</taxon>
        <taxon>Actinomycetota</taxon>
        <taxon>Actinomycetes</taxon>
        <taxon>Micrococcales</taxon>
        <taxon>Microbacteriaceae</taxon>
        <taxon>Cryobacterium</taxon>
    </lineage>
</organism>
<dbReference type="InterPro" id="IPR010895">
    <property type="entry name" value="CHRD"/>
</dbReference>
<dbReference type="Proteomes" id="UP000298170">
    <property type="component" value="Unassembled WGS sequence"/>
</dbReference>
<evidence type="ECO:0000256" key="1">
    <source>
        <dbReference type="SAM" id="SignalP"/>
    </source>
</evidence>
<dbReference type="Pfam" id="PF07452">
    <property type="entry name" value="CHRD"/>
    <property type="match status" value="1"/>
</dbReference>
<accession>A0A4R9AG37</accession>
<evidence type="ECO:0000313" key="3">
    <source>
        <dbReference type="EMBL" id="TFD60870.1"/>
    </source>
</evidence>
<dbReference type="AlphaFoldDB" id="A0A4R9AG37"/>
<evidence type="ECO:0000259" key="2">
    <source>
        <dbReference type="SMART" id="SM00754"/>
    </source>
</evidence>
<evidence type="ECO:0000313" key="4">
    <source>
        <dbReference type="Proteomes" id="UP000298170"/>
    </source>
</evidence>
<dbReference type="OrthoDB" id="8901345at2"/>
<reference evidence="3 4" key="1">
    <citation type="submission" date="2019-03" db="EMBL/GenBank/DDBJ databases">
        <title>Genomics of glacier-inhabiting Cryobacterium strains.</title>
        <authorList>
            <person name="Liu Q."/>
            <person name="Xin Y.-H."/>
        </authorList>
    </citation>
    <scope>NUCLEOTIDE SEQUENCE [LARGE SCALE GENOMIC DNA]</scope>
    <source>
        <strain evidence="3 4">Sr39</strain>
    </source>
</reference>
<feature type="chain" id="PRO_5020979583" evidence="1">
    <location>
        <begin position="32"/>
        <end position="150"/>
    </location>
</feature>
<sequence>MSTKKFGGLQALAIVAAVAALTAANTGVAVARPDGGPAIPLNNGQETTGADTGASGSFSYSISGDQLCYTMTARNLSVPAVAGHVHLAPRTVAGPVVIPLIVGSGTSWTVQSCATADPALLQAISANPRAYYINVHTPTFPGGEIRGQLK</sequence>
<name>A0A4R9AG37_9MICO</name>
<dbReference type="SMART" id="SM00754">
    <property type="entry name" value="CHRD"/>
    <property type="match status" value="1"/>
</dbReference>
<protein>
    <submittedName>
        <fullName evidence="3">CHRD domain-containing protein</fullName>
    </submittedName>
</protein>
<gene>
    <name evidence="3" type="ORF">E3T39_07030</name>
</gene>
<dbReference type="EMBL" id="SOHJ01000007">
    <property type="protein sequence ID" value="TFD60870.1"/>
    <property type="molecule type" value="Genomic_DNA"/>
</dbReference>
<keyword evidence="1" id="KW-0732">Signal</keyword>
<feature type="domain" description="CHRD" evidence="2">
    <location>
        <begin position="35"/>
        <end position="150"/>
    </location>
</feature>
<keyword evidence="4" id="KW-1185">Reference proteome</keyword>
<feature type="signal peptide" evidence="1">
    <location>
        <begin position="1"/>
        <end position="31"/>
    </location>
</feature>